<evidence type="ECO:0000313" key="11">
    <source>
        <dbReference type="Proteomes" id="UP001159427"/>
    </source>
</evidence>
<keyword evidence="7" id="KW-0482">Metalloprotease</keyword>
<evidence type="ECO:0000256" key="7">
    <source>
        <dbReference type="ARBA" id="ARBA00023049"/>
    </source>
</evidence>
<dbReference type="PROSITE" id="PS00132">
    <property type="entry name" value="CARBOXYPEPT_ZN_1"/>
    <property type="match status" value="1"/>
</dbReference>
<dbReference type="PROSITE" id="PS52035">
    <property type="entry name" value="PEPTIDASE_M14"/>
    <property type="match status" value="1"/>
</dbReference>
<evidence type="ECO:0000256" key="2">
    <source>
        <dbReference type="ARBA" id="ARBA00005988"/>
    </source>
</evidence>
<keyword evidence="6" id="KW-0862">Zinc</keyword>
<dbReference type="Proteomes" id="UP001159427">
    <property type="component" value="Unassembled WGS sequence"/>
</dbReference>
<dbReference type="InterPro" id="IPR057246">
    <property type="entry name" value="CARBOXYPEPT_ZN_1"/>
</dbReference>
<dbReference type="Pfam" id="PF00246">
    <property type="entry name" value="Peptidase_M14"/>
    <property type="match status" value="1"/>
</dbReference>
<proteinExistence type="inferred from homology"/>
<accession>A0ABN8T3Z8</accession>
<comment type="similarity">
    <text evidence="2 8">Belongs to the peptidase M14 family.</text>
</comment>
<organism evidence="10 11">
    <name type="scientific">Porites evermanni</name>
    <dbReference type="NCBI Taxonomy" id="104178"/>
    <lineage>
        <taxon>Eukaryota</taxon>
        <taxon>Metazoa</taxon>
        <taxon>Cnidaria</taxon>
        <taxon>Anthozoa</taxon>
        <taxon>Hexacorallia</taxon>
        <taxon>Scleractinia</taxon>
        <taxon>Fungiina</taxon>
        <taxon>Poritidae</taxon>
        <taxon>Porites</taxon>
    </lineage>
</organism>
<keyword evidence="5" id="KW-0378">Hydrolase</keyword>
<name>A0ABN8T3Z8_9CNID</name>
<sequence length="286" mass="32462">MQNLVSTYPNLATMVTEFGQSYEGRRIRAIKISSNPGAGRKVFFFNCGIHAREWVTPATCMIILKQMLSKYGKDSSVTQMVDKLDWVIMPVFNVDGYVFTQQNRMWRKTRSPNAGSSCIGTDPNRNWNFAWAGVGTSSSPCSDTYHGSRPFSEVEVRNVARYLYRNRRRLIGYMDIHAYSQLWMTPWGYKRAYPSDYSELKRVSDVAVKALYNEHGTRYRVGPSSIIIYANSGSTKDWAYGVLGVKYAFALELRDTGRYGFALPANQIMPTGMETFAAIKAMAKEL</sequence>
<keyword evidence="11" id="KW-1185">Reference proteome</keyword>
<evidence type="ECO:0000256" key="6">
    <source>
        <dbReference type="ARBA" id="ARBA00022833"/>
    </source>
</evidence>
<dbReference type="PRINTS" id="PR00765">
    <property type="entry name" value="CRBOXYPTASEA"/>
</dbReference>
<comment type="caution">
    <text evidence="10">The sequence shown here is derived from an EMBL/GenBank/DDBJ whole genome shotgun (WGS) entry which is preliminary data.</text>
</comment>
<reference evidence="10 11" key="1">
    <citation type="submission" date="2022-05" db="EMBL/GenBank/DDBJ databases">
        <authorList>
            <consortium name="Genoscope - CEA"/>
            <person name="William W."/>
        </authorList>
    </citation>
    <scope>NUCLEOTIDE SEQUENCE [LARGE SCALE GENOMIC DNA]</scope>
</reference>
<feature type="domain" description="Peptidase M14" evidence="9">
    <location>
        <begin position="1"/>
        <end position="286"/>
    </location>
</feature>
<evidence type="ECO:0000256" key="3">
    <source>
        <dbReference type="ARBA" id="ARBA00022670"/>
    </source>
</evidence>
<gene>
    <name evidence="10" type="ORF">PEVE_00037925</name>
</gene>
<feature type="non-terminal residue" evidence="10">
    <location>
        <position position="286"/>
    </location>
</feature>
<dbReference type="CDD" id="cd03860">
    <property type="entry name" value="M14_CP_A-B_like"/>
    <property type="match status" value="1"/>
</dbReference>
<dbReference type="PANTHER" id="PTHR11705">
    <property type="entry name" value="PROTEASE FAMILY M14 CARBOXYPEPTIDASE A,B"/>
    <property type="match status" value="1"/>
</dbReference>
<dbReference type="SMART" id="SM00631">
    <property type="entry name" value="Zn_pept"/>
    <property type="match status" value="1"/>
</dbReference>
<evidence type="ECO:0000256" key="8">
    <source>
        <dbReference type="PROSITE-ProRule" id="PRU01379"/>
    </source>
</evidence>
<evidence type="ECO:0000256" key="4">
    <source>
        <dbReference type="ARBA" id="ARBA00022723"/>
    </source>
</evidence>
<dbReference type="EMBL" id="CALNXI010006310">
    <property type="protein sequence ID" value="CAH3199006.1"/>
    <property type="molecule type" value="Genomic_DNA"/>
</dbReference>
<evidence type="ECO:0000256" key="1">
    <source>
        <dbReference type="ARBA" id="ARBA00001947"/>
    </source>
</evidence>
<dbReference type="Gene3D" id="3.40.630.10">
    <property type="entry name" value="Zn peptidases"/>
    <property type="match status" value="1"/>
</dbReference>
<evidence type="ECO:0000256" key="5">
    <source>
        <dbReference type="ARBA" id="ARBA00022801"/>
    </source>
</evidence>
<comment type="cofactor">
    <cofactor evidence="1">
        <name>Zn(2+)</name>
        <dbReference type="ChEBI" id="CHEBI:29105"/>
    </cofactor>
</comment>
<dbReference type="InterPro" id="IPR000834">
    <property type="entry name" value="Peptidase_M14"/>
</dbReference>
<evidence type="ECO:0000313" key="10">
    <source>
        <dbReference type="EMBL" id="CAH3199006.1"/>
    </source>
</evidence>
<dbReference type="PANTHER" id="PTHR11705:SF143">
    <property type="entry name" value="SLL0236 PROTEIN"/>
    <property type="match status" value="1"/>
</dbReference>
<keyword evidence="3" id="KW-0645">Protease</keyword>
<protein>
    <recommendedName>
        <fullName evidence="9">Peptidase M14 domain-containing protein</fullName>
    </recommendedName>
</protein>
<evidence type="ECO:0000259" key="9">
    <source>
        <dbReference type="PROSITE" id="PS52035"/>
    </source>
</evidence>
<keyword evidence="4" id="KW-0479">Metal-binding</keyword>
<dbReference type="SUPFAM" id="SSF53187">
    <property type="entry name" value="Zn-dependent exopeptidases"/>
    <property type="match status" value="1"/>
</dbReference>
<feature type="active site" description="Proton donor/acceptor" evidence="8">
    <location>
        <position position="252"/>
    </location>
</feature>